<dbReference type="EMBL" id="LUCM01005408">
    <property type="protein sequence ID" value="KAA0192857.1"/>
    <property type="molecule type" value="Genomic_DNA"/>
</dbReference>
<dbReference type="PANTHER" id="PTHR21704">
    <property type="entry name" value="NIPPED-B-LIKE PROTEIN DELANGIN SCC2-RELATED"/>
    <property type="match status" value="1"/>
</dbReference>
<dbReference type="GO" id="GO:0071169">
    <property type="term" value="P:establishment of protein localization to chromatin"/>
    <property type="evidence" value="ECO:0007669"/>
    <property type="project" value="TreeGrafter"/>
</dbReference>
<evidence type="ECO:0000256" key="2">
    <source>
        <dbReference type="SAM" id="MobiDB-lite"/>
    </source>
</evidence>
<dbReference type="GO" id="GO:1990414">
    <property type="term" value="P:replication-born double-strand break repair via sister chromatid exchange"/>
    <property type="evidence" value="ECO:0007669"/>
    <property type="project" value="TreeGrafter"/>
</dbReference>
<keyword evidence="5" id="KW-1185">Reference proteome</keyword>
<dbReference type="OrthoDB" id="418242at2759"/>
<feature type="compositionally biased region" description="Acidic residues" evidence="2">
    <location>
        <begin position="399"/>
        <end position="416"/>
    </location>
</feature>
<comment type="caution">
    <text evidence="4">The sequence shown here is derived from an EMBL/GenBank/DDBJ whole genome shotgun (WGS) entry which is preliminary data.</text>
</comment>
<evidence type="ECO:0000256" key="1">
    <source>
        <dbReference type="RuleBase" id="RU364107"/>
    </source>
</evidence>
<dbReference type="InterPro" id="IPR033031">
    <property type="entry name" value="Scc2/Nipped-B"/>
</dbReference>
<dbReference type="GO" id="GO:0061775">
    <property type="term" value="F:cohesin loader activity"/>
    <property type="evidence" value="ECO:0007669"/>
    <property type="project" value="InterPro"/>
</dbReference>
<name>A0A8E0VLP0_9TREM</name>
<gene>
    <name evidence="4" type="ORF">FBUS_03230</name>
</gene>
<keyword evidence="1" id="KW-0677">Repeat</keyword>
<dbReference type="InterPro" id="IPR024986">
    <property type="entry name" value="Nipped-B_C"/>
</dbReference>
<evidence type="ECO:0000259" key="3">
    <source>
        <dbReference type="Pfam" id="PF12830"/>
    </source>
</evidence>
<evidence type="ECO:0000313" key="4">
    <source>
        <dbReference type="EMBL" id="KAA0192857.1"/>
    </source>
</evidence>
<accession>A0A8E0VLP0</accession>
<sequence>MHSFKKSITNFSDSSACVLLKRSVIPIVFNAYCTQKHWKWHAKSPNTQHLDLSQCSRLILRTNLAIKRLQRDAAVGTKIRLIRTLLIQEMQKTLRTKQGKEETLPNLESSESLFETITGTRDPLTDAPNALNYNLIWILRGARGQRRSLLNSPIALIDESQANRTQILLSQLIYVADNFAHFPYQCHEKPLFVVHNIDLMVSTSRRVYAADAKLHTLRANESKLAEIKDPNGKRTSSSCPLVLNDMNESGEEERFDGEMHSPGQDHLEFCKLILTIDPPEEDDLNDMNTSLTTLAALQTATGLSIQPSTDQQQLQSTPSPGFRTNRPLFPQSHKSLEEQNDSVDPTAGGASRLLLAQPAPVKRHKQATGLHVTDRTVRNRQLQPRRKGRSRLTAHDSSNGEDNESALESELSDLDY</sequence>
<feature type="region of interest" description="Disordered" evidence="2">
    <location>
        <begin position="304"/>
        <end position="329"/>
    </location>
</feature>
<feature type="region of interest" description="Disordered" evidence="2">
    <location>
        <begin position="356"/>
        <end position="416"/>
    </location>
</feature>
<feature type="domain" description="Sister chromatid cohesion C-terminal" evidence="3">
    <location>
        <begin position="117"/>
        <end position="199"/>
    </location>
</feature>
<reference evidence="4" key="1">
    <citation type="submission" date="2019-05" db="EMBL/GenBank/DDBJ databases">
        <title>Annotation for the trematode Fasciolopsis buski.</title>
        <authorList>
            <person name="Choi Y.-J."/>
        </authorList>
    </citation>
    <scope>NUCLEOTIDE SEQUENCE</scope>
    <source>
        <strain evidence="4">HT</strain>
        <tissue evidence="4">Whole worm</tissue>
    </source>
</reference>
<dbReference type="GO" id="GO:0010468">
    <property type="term" value="P:regulation of gene expression"/>
    <property type="evidence" value="ECO:0007669"/>
    <property type="project" value="InterPro"/>
</dbReference>
<dbReference type="PANTHER" id="PTHR21704:SF18">
    <property type="entry name" value="NIPPED-B-LIKE PROTEIN"/>
    <property type="match status" value="1"/>
</dbReference>
<proteinExistence type="inferred from homology"/>
<dbReference type="GO" id="GO:0140588">
    <property type="term" value="P:chromatin looping"/>
    <property type="evidence" value="ECO:0007669"/>
    <property type="project" value="InterPro"/>
</dbReference>
<dbReference type="Proteomes" id="UP000728185">
    <property type="component" value="Unassembled WGS sequence"/>
</dbReference>
<organism evidence="4 5">
    <name type="scientific">Fasciolopsis buskii</name>
    <dbReference type="NCBI Taxonomy" id="27845"/>
    <lineage>
        <taxon>Eukaryota</taxon>
        <taxon>Metazoa</taxon>
        <taxon>Spiralia</taxon>
        <taxon>Lophotrochozoa</taxon>
        <taxon>Platyhelminthes</taxon>
        <taxon>Trematoda</taxon>
        <taxon>Digenea</taxon>
        <taxon>Plagiorchiida</taxon>
        <taxon>Echinostomata</taxon>
        <taxon>Echinostomatoidea</taxon>
        <taxon>Fasciolidae</taxon>
        <taxon>Fasciolopsis</taxon>
    </lineage>
</organism>
<protein>
    <recommendedName>
        <fullName evidence="1">Nipped-B protein</fullName>
    </recommendedName>
</protein>
<keyword evidence="1" id="KW-0131">Cell cycle</keyword>
<comment type="subcellular location">
    <subcellularLocation>
        <location evidence="1">Nucleus</location>
    </subcellularLocation>
</comment>
<feature type="compositionally biased region" description="Polar residues" evidence="2">
    <location>
        <begin position="304"/>
        <end position="319"/>
    </location>
</feature>
<dbReference type="GO" id="GO:0090694">
    <property type="term" value="C:Scc2-Scc4 cohesin loading complex"/>
    <property type="evidence" value="ECO:0007669"/>
    <property type="project" value="TreeGrafter"/>
</dbReference>
<feature type="compositionally biased region" description="Basic residues" evidence="2">
    <location>
        <begin position="383"/>
        <end position="392"/>
    </location>
</feature>
<dbReference type="GO" id="GO:0003682">
    <property type="term" value="F:chromatin binding"/>
    <property type="evidence" value="ECO:0007669"/>
    <property type="project" value="TreeGrafter"/>
</dbReference>
<dbReference type="GO" id="GO:0034087">
    <property type="term" value="P:establishment of mitotic sister chromatid cohesion"/>
    <property type="evidence" value="ECO:0007669"/>
    <property type="project" value="TreeGrafter"/>
</dbReference>
<comment type="similarity">
    <text evidence="1">Belongs to the SCC2/Nipped-B family.</text>
</comment>
<keyword evidence="1" id="KW-0539">Nucleus</keyword>
<dbReference type="Pfam" id="PF12830">
    <property type="entry name" value="Nipped-B_C"/>
    <property type="match status" value="1"/>
</dbReference>
<evidence type="ECO:0000313" key="5">
    <source>
        <dbReference type="Proteomes" id="UP000728185"/>
    </source>
</evidence>
<dbReference type="AlphaFoldDB" id="A0A8E0VLP0"/>